<gene>
    <name evidence="1" type="ORF">LOD99_7404</name>
</gene>
<reference evidence="1 2" key="1">
    <citation type="journal article" date="2023" name="BMC Biol.">
        <title>The compact genome of the sponge Oopsacas minuta (Hexactinellida) is lacking key metazoan core genes.</title>
        <authorList>
            <person name="Santini S."/>
            <person name="Schenkelaars Q."/>
            <person name="Jourda C."/>
            <person name="Duchesne M."/>
            <person name="Belahbib H."/>
            <person name="Rocher C."/>
            <person name="Selva M."/>
            <person name="Riesgo A."/>
            <person name="Vervoort M."/>
            <person name="Leys S.P."/>
            <person name="Kodjabachian L."/>
            <person name="Le Bivic A."/>
            <person name="Borchiellini C."/>
            <person name="Claverie J.M."/>
            <person name="Renard E."/>
        </authorList>
    </citation>
    <scope>NUCLEOTIDE SEQUENCE [LARGE SCALE GENOMIC DNA]</scope>
    <source>
        <strain evidence="1">SPO-2</strain>
    </source>
</reference>
<sequence length="127" mass="14260">MPVPHCLNSASFQDLRILSSSERGSLAKLAPQLTLKACFPSSIERQNVRLVLKVFNALTLSALEIQNENVVKDIVIIPLRWLESLLLYGKYSMLVHLQAHTEKKLAANSNQTNVFTSIVYLANFPYC</sequence>
<evidence type="ECO:0000313" key="2">
    <source>
        <dbReference type="Proteomes" id="UP001165289"/>
    </source>
</evidence>
<dbReference type="AlphaFoldDB" id="A0AAV7JV87"/>
<comment type="caution">
    <text evidence="1">The sequence shown here is derived from an EMBL/GenBank/DDBJ whole genome shotgun (WGS) entry which is preliminary data.</text>
</comment>
<keyword evidence="2" id="KW-1185">Reference proteome</keyword>
<protein>
    <submittedName>
        <fullName evidence="1">Transposable element P transposase</fullName>
    </submittedName>
</protein>
<dbReference type="EMBL" id="JAKMXF010000299">
    <property type="protein sequence ID" value="KAI6652390.1"/>
    <property type="molecule type" value="Genomic_DNA"/>
</dbReference>
<evidence type="ECO:0000313" key="1">
    <source>
        <dbReference type="EMBL" id="KAI6652390.1"/>
    </source>
</evidence>
<accession>A0AAV7JV87</accession>
<organism evidence="1 2">
    <name type="scientific">Oopsacas minuta</name>
    <dbReference type="NCBI Taxonomy" id="111878"/>
    <lineage>
        <taxon>Eukaryota</taxon>
        <taxon>Metazoa</taxon>
        <taxon>Porifera</taxon>
        <taxon>Hexactinellida</taxon>
        <taxon>Hexasterophora</taxon>
        <taxon>Lyssacinosida</taxon>
        <taxon>Leucopsacidae</taxon>
        <taxon>Oopsacas</taxon>
    </lineage>
</organism>
<proteinExistence type="predicted"/>
<name>A0AAV7JV87_9METZ</name>
<dbReference type="Proteomes" id="UP001165289">
    <property type="component" value="Unassembled WGS sequence"/>
</dbReference>